<organism evidence="1">
    <name type="scientific">Anguilla anguilla</name>
    <name type="common">European freshwater eel</name>
    <name type="synonym">Muraena anguilla</name>
    <dbReference type="NCBI Taxonomy" id="7936"/>
    <lineage>
        <taxon>Eukaryota</taxon>
        <taxon>Metazoa</taxon>
        <taxon>Chordata</taxon>
        <taxon>Craniata</taxon>
        <taxon>Vertebrata</taxon>
        <taxon>Euteleostomi</taxon>
        <taxon>Actinopterygii</taxon>
        <taxon>Neopterygii</taxon>
        <taxon>Teleostei</taxon>
        <taxon>Anguilliformes</taxon>
        <taxon>Anguillidae</taxon>
        <taxon>Anguilla</taxon>
    </lineage>
</organism>
<reference evidence="1" key="1">
    <citation type="submission" date="2014-11" db="EMBL/GenBank/DDBJ databases">
        <authorList>
            <person name="Amaro Gonzalez C."/>
        </authorList>
    </citation>
    <scope>NUCLEOTIDE SEQUENCE</scope>
</reference>
<protein>
    <submittedName>
        <fullName evidence="1">Uncharacterized protein</fullName>
    </submittedName>
</protein>
<dbReference type="EMBL" id="GBXM01051046">
    <property type="protein sequence ID" value="JAH57531.1"/>
    <property type="molecule type" value="Transcribed_RNA"/>
</dbReference>
<accession>A0A0E9TVD6</accession>
<reference evidence="1" key="2">
    <citation type="journal article" date="2015" name="Fish Shellfish Immunol.">
        <title>Early steps in the European eel (Anguilla anguilla)-Vibrio vulnificus interaction in the gills: Role of the RtxA13 toxin.</title>
        <authorList>
            <person name="Callol A."/>
            <person name="Pajuelo D."/>
            <person name="Ebbesson L."/>
            <person name="Teles M."/>
            <person name="MacKenzie S."/>
            <person name="Amaro C."/>
        </authorList>
    </citation>
    <scope>NUCLEOTIDE SEQUENCE</scope>
</reference>
<sequence length="28" mass="3291">MSTAHTYAFGSRIQEVDSFVHKNMSWIF</sequence>
<name>A0A0E9TVD6_ANGAN</name>
<dbReference type="AlphaFoldDB" id="A0A0E9TVD6"/>
<evidence type="ECO:0000313" key="1">
    <source>
        <dbReference type="EMBL" id="JAH57531.1"/>
    </source>
</evidence>
<proteinExistence type="predicted"/>